<evidence type="ECO:0000313" key="4">
    <source>
        <dbReference type="Proteomes" id="UP000609323"/>
    </source>
</evidence>
<feature type="transmembrane region" description="Helical" evidence="2">
    <location>
        <begin position="34"/>
        <end position="54"/>
    </location>
</feature>
<gene>
    <name evidence="3" type="ORF">GCM10010917_26000</name>
</gene>
<evidence type="ECO:0000256" key="2">
    <source>
        <dbReference type="SAM" id="Phobius"/>
    </source>
</evidence>
<feature type="region of interest" description="Disordered" evidence="1">
    <location>
        <begin position="61"/>
        <end position="128"/>
    </location>
</feature>
<protein>
    <submittedName>
        <fullName evidence="3">Uncharacterized protein</fullName>
    </submittedName>
</protein>
<comment type="caution">
    <text evidence="3">The sequence shown here is derived from an EMBL/GenBank/DDBJ whole genome shotgun (WGS) entry which is preliminary data.</text>
</comment>
<reference evidence="4" key="1">
    <citation type="journal article" date="2019" name="Int. J. Syst. Evol. Microbiol.">
        <title>The Global Catalogue of Microorganisms (GCM) 10K type strain sequencing project: providing services to taxonomists for standard genome sequencing and annotation.</title>
        <authorList>
            <consortium name="The Broad Institute Genomics Platform"/>
            <consortium name="The Broad Institute Genome Sequencing Center for Infectious Disease"/>
            <person name="Wu L."/>
            <person name="Ma J."/>
        </authorList>
    </citation>
    <scope>NUCLEOTIDE SEQUENCE [LARGE SCALE GENOMIC DNA]</scope>
    <source>
        <strain evidence="4">CGMCC 1.15044</strain>
    </source>
</reference>
<keyword evidence="2" id="KW-0472">Membrane</keyword>
<feature type="compositionally biased region" description="Basic and acidic residues" evidence="1">
    <location>
        <begin position="66"/>
        <end position="80"/>
    </location>
</feature>
<sequence length="142" mass="15866">MAGKMLFNWLFGAVGLVLTFLVSSSHNLFITSLIRSLIAFVIWFLLAFAIRWMLGLSKADPVSIEESERSDSEEAEKGLRVDLTTPDEQEAINEMLKPSESKASEKSQGTAMFEPLNPPRLVKTADRDPEELAKAVRHLTED</sequence>
<keyword evidence="2" id="KW-1133">Transmembrane helix</keyword>
<dbReference type="Proteomes" id="UP000609323">
    <property type="component" value="Unassembled WGS sequence"/>
</dbReference>
<evidence type="ECO:0000256" key="1">
    <source>
        <dbReference type="SAM" id="MobiDB-lite"/>
    </source>
</evidence>
<organism evidence="3 4">
    <name type="scientific">Paenibacillus physcomitrellae</name>
    <dbReference type="NCBI Taxonomy" id="1619311"/>
    <lineage>
        <taxon>Bacteria</taxon>
        <taxon>Bacillati</taxon>
        <taxon>Bacillota</taxon>
        <taxon>Bacilli</taxon>
        <taxon>Bacillales</taxon>
        <taxon>Paenibacillaceae</taxon>
        <taxon>Paenibacillus</taxon>
    </lineage>
</organism>
<proteinExistence type="predicted"/>
<dbReference type="EMBL" id="BMHF01000008">
    <property type="protein sequence ID" value="GGA39543.1"/>
    <property type="molecule type" value="Genomic_DNA"/>
</dbReference>
<keyword evidence="4" id="KW-1185">Reference proteome</keyword>
<name>A0ABQ1G9Z3_9BACL</name>
<dbReference type="RefSeq" id="WP_094092541.1">
    <property type="nucleotide sequence ID" value="NZ_BMHF01000008.1"/>
</dbReference>
<keyword evidence="2" id="KW-0812">Transmembrane</keyword>
<accession>A0ABQ1G9Z3</accession>
<evidence type="ECO:0000313" key="3">
    <source>
        <dbReference type="EMBL" id="GGA39543.1"/>
    </source>
</evidence>